<reference evidence="3" key="1">
    <citation type="submission" date="2012-02" db="EMBL/GenBank/DDBJ databases">
        <title>Complete sequence of chromosome of Methanomethylovorans hollandica DSM 15978.</title>
        <authorList>
            <person name="Lucas S."/>
            <person name="Copeland A."/>
            <person name="Lapidus A."/>
            <person name="Glavina del Rio T."/>
            <person name="Dalin E."/>
            <person name="Tice H."/>
            <person name="Bruce D."/>
            <person name="Goodwin L."/>
            <person name="Pitluck S."/>
            <person name="Peters L."/>
            <person name="Mikhailova N."/>
            <person name="Held B."/>
            <person name="Kyrpides N."/>
            <person name="Mavromatis K."/>
            <person name="Ivanova N."/>
            <person name="Brettin T."/>
            <person name="Detter J.C."/>
            <person name="Han C."/>
            <person name="Larimer F."/>
            <person name="Land M."/>
            <person name="Hauser L."/>
            <person name="Markowitz V."/>
            <person name="Cheng J.-F."/>
            <person name="Hugenholtz P."/>
            <person name="Woyke T."/>
            <person name="Wu D."/>
            <person name="Spring S."/>
            <person name="Schroeder M."/>
            <person name="Brambilla E."/>
            <person name="Klenk H.-P."/>
            <person name="Eisen J.A."/>
        </authorList>
    </citation>
    <scope>NUCLEOTIDE SEQUENCE [LARGE SCALE GENOMIC DNA]</scope>
    <source>
        <strain evidence="3">DSM 15978 / NBRC 107637 / DMS1</strain>
    </source>
</reference>
<accession>L0KU19</accession>
<dbReference type="AlphaFoldDB" id="L0KU19"/>
<evidence type="ECO:0000313" key="2">
    <source>
        <dbReference type="EMBL" id="AGB48616.1"/>
    </source>
</evidence>
<proteinExistence type="predicted"/>
<keyword evidence="1" id="KW-0812">Transmembrane</keyword>
<sequence length="50" mass="5786">MKYNLLRAKNNFALPFYLFMQCICLNLNIYVGLARPFILKNLKGHSLPGI</sequence>
<evidence type="ECO:0000256" key="1">
    <source>
        <dbReference type="SAM" id="Phobius"/>
    </source>
</evidence>
<dbReference type="EMBL" id="CP003362">
    <property type="protein sequence ID" value="AGB48616.1"/>
    <property type="molecule type" value="Genomic_DNA"/>
</dbReference>
<keyword evidence="1" id="KW-0472">Membrane</keyword>
<keyword evidence="1" id="KW-1133">Transmembrane helix</keyword>
<dbReference type="Proteomes" id="UP000010866">
    <property type="component" value="Chromosome"/>
</dbReference>
<evidence type="ECO:0000313" key="3">
    <source>
        <dbReference type="Proteomes" id="UP000010866"/>
    </source>
</evidence>
<name>L0KU19_METHD</name>
<gene>
    <name evidence="2" type="ordered locus">Metho_0343</name>
</gene>
<feature type="transmembrane region" description="Helical" evidence="1">
    <location>
        <begin position="12"/>
        <end position="33"/>
    </location>
</feature>
<organism evidence="2 3">
    <name type="scientific">Methanomethylovorans hollandica (strain DSM 15978 / NBRC 107637 / DMS1)</name>
    <dbReference type="NCBI Taxonomy" id="867904"/>
    <lineage>
        <taxon>Archaea</taxon>
        <taxon>Methanobacteriati</taxon>
        <taxon>Methanobacteriota</taxon>
        <taxon>Stenosarchaea group</taxon>
        <taxon>Methanomicrobia</taxon>
        <taxon>Methanosarcinales</taxon>
        <taxon>Methanosarcinaceae</taxon>
        <taxon>Methanomethylovorans</taxon>
    </lineage>
</organism>
<keyword evidence="3" id="KW-1185">Reference proteome</keyword>
<dbReference type="KEGG" id="mhz:Metho_0343"/>
<protein>
    <submittedName>
        <fullName evidence="2">Uncharacterized protein</fullName>
    </submittedName>
</protein>
<dbReference type="HOGENOM" id="CLU_3113060_0_0_2"/>